<dbReference type="EMBL" id="JAMKFB020000025">
    <property type="protein sequence ID" value="KAL0154540.1"/>
    <property type="molecule type" value="Genomic_DNA"/>
</dbReference>
<protein>
    <submittedName>
        <fullName evidence="1">Uncharacterized protein</fullName>
    </submittedName>
</protein>
<feature type="non-terminal residue" evidence="1">
    <location>
        <position position="1"/>
    </location>
</feature>
<organism evidence="1 2">
    <name type="scientific">Cirrhinus mrigala</name>
    <name type="common">Mrigala</name>
    <dbReference type="NCBI Taxonomy" id="683832"/>
    <lineage>
        <taxon>Eukaryota</taxon>
        <taxon>Metazoa</taxon>
        <taxon>Chordata</taxon>
        <taxon>Craniata</taxon>
        <taxon>Vertebrata</taxon>
        <taxon>Euteleostomi</taxon>
        <taxon>Actinopterygii</taxon>
        <taxon>Neopterygii</taxon>
        <taxon>Teleostei</taxon>
        <taxon>Ostariophysi</taxon>
        <taxon>Cypriniformes</taxon>
        <taxon>Cyprinidae</taxon>
        <taxon>Labeoninae</taxon>
        <taxon>Labeonini</taxon>
        <taxon>Cirrhinus</taxon>
    </lineage>
</organism>
<keyword evidence="2" id="KW-1185">Reference proteome</keyword>
<dbReference type="AlphaFoldDB" id="A0ABD0MYD3"/>
<gene>
    <name evidence="1" type="ORF">M9458_048803</name>
</gene>
<evidence type="ECO:0000313" key="1">
    <source>
        <dbReference type="EMBL" id="KAL0154540.1"/>
    </source>
</evidence>
<name>A0ABD0MYD3_CIRMR</name>
<sequence>VSTRLEFLKGNVSGYVCNPGSPRERDAASRGHPPASLRALLLSWKLTLVLAHMLLCFL</sequence>
<accession>A0ABD0MYD3</accession>
<dbReference type="Proteomes" id="UP001529510">
    <property type="component" value="Unassembled WGS sequence"/>
</dbReference>
<proteinExistence type="predicted"/>
<comment type="caution">
    <text evidence="1">The sequence shown here is derived from an EMBL/GenBank/DDBJ whole genome shotgun (WGS) entry which is preliminary data.</text>
</comment>
<reference evidence="1 2" key="1">
    <citation type="submission" date="2024-05" db="EMBL/GenBank/DDBJ databases">
        <title>Genome sequencing and assembly of Indian major carp, Cirrhinus mrigala (Hamilton, 1822).</title>
        <authorList>
            <person name="Mohindra V."/>
            <person name="Chowdhury L.M."/>
            <person name="Lal K."/>
            <person name="Jena J.K."/>
        </authorList>
    </citation>
    <scope>NUCLEOTIDE SEQUENCE [LARGE SCALE GENOMIC DNA]</scope>
    <source>
        <strain evidence="1">CM1030</strain>
        <tissue evidence="1">Blood</tissue>
    </source>
</reference>
<feature type="non-terminal residue" evidence="1">
    <location>
        <position position="58"/>
    </location>
</feature>
<evidence type="ECO:0000313" key="2">
    <source>
        <dbReference type="Proteomes" id="UP001529510"/>
    </source>
</evidence>